<dbReference type="Ensembl" id="ENSPLOT00000010694.1">
    <property type="protein sequence ID" value="ENSPLOP00000009650.1"/>
    <property type="gene ID" value="ENSPLOG00000007060.1"/>
</dbReference>
<evidence type="ECO:0000256" key="4">
    <source>
        <dbReference type="ARBA" id="ARBA00023002"/>
    </source>
</evidence>
<organism evidence="8 9">
    <name type="scientific">Panthera leo</name>
    <name type="common">Lion</name>
    <dbReference type="NCBI Taxonomy" id="9689"/>
    <lineage>
        <taxon>Eukaryota</taxon>
        <taxon>Metazoa</taxon>
        <taxon>Chordata</taxon>
        <taxon>Craniata</taxon>
        <taxon>Vertebrata</taxon>
        <taxon>Euteleostomi</taxon>
        <taxon>Mammalia</taxon>
        <taxon>Eutheria</taxon>
        <taxon>Laurasiatheria</taxon>
        <taxon>Carnivora</taxon>
        <taxon>Feliformia</taxon>
        <taxon>Felidae</taxon>
        <taxon>Pantherinae</taxon>
        <taxon>Panthera</taxon>
    </lineage>
</organism>
<dbReference type="Pfam" id="PF00067">
    <property type="entry name" value="p450"/>
    <property type="match status" value="2"/>
</dbReference>
<comment type="subcellular location">
    <subcellularLocation>
        <location evidence="1">Endoplasmic reticulum membrane</location>
    </subcellularLocation>
</comment>
<dbReference type="GO" id="GO:0020037">
    <property type="term" value="F:heme binding"/>
    <property type="evidence" value="ECO:0007669"/>
    <property type="project" value="InterPro"/>
</dbReference>
<dbReference type="InterPro" id="IPR050196">
    <property type="entry name" value="Cytochrome_P450_Monoox"/>
</dbReference>
<keyword evidence="4" id="KW-0560">Oxidoreductase</keyword>
<comment type="similarity">
    <text evidence="2">Belongs to the cytochrome P450 family.</text>
</comment>
<feature type="region of interest" description="Disordered" evidence="7">
    <location>
        <begin position="195"/>
        <end position="225"/>
    </location>
</feature>
<sequence length="327" mass="36786">MSVSLLSLTRPLGSVSGLLQVVSLLGLALLLLKAAQLYLHRQWLLKAVQHFLSPPSHWLFGHIQEFQKEEDLQCLRKWVDKFPCACPHWLWGTEVELVVYDPDYMKVILGRSDPKSHGFYRLLAPWISWLKHRRILTPAFHYDILKPYVGLMADSVHDKWEDFIRQNSYVEIFEHVSLMTLDTIMKCAFSYQGSHQADRPSDQAEEGSAAGGGRAGEGQEQEALGLPGHPLLCQSECEQGRHEALHTSLEEGGKPCCVSMSSQMEDGSSMPDKDLCAEVDTFMFEGHDTTASGISWILYALATHPEHQQQCHEEVQSLLGDGASITW</sequence>
<dbReference type="GeneTree" id="ENSGT00940000155173"/>
<evidence type="ECO:0000256" key="2">
    <source>
        <dbReference type="ARBA" id="ARBA00010617"/>
    </source>
</evidence>
<evidence type="ECO:0000256" key="3">
    <source>
        <dbReference type="ARBA" id="ARBA00022824"/>
    </source>
</evidence>
<dbReference type="GO" id="GO:0005506">
    <property type="term" value="F:iron ion binding"/>
    <property type="evidence" value="ECO:0007669"/>
    <property type="project" value="InterPro"/>
</dbReference>
<keyword evidence="3" id="KW-0256">Endoplasmic reticulum</keyword>
<dbReference type="GO" id="GO:0005789">
    <property type="term" value="C:endoplasmic reticulum membrane"/>
    <property type="evidence" value="ECO:0007669"/>
    <property type="project" value="UniProtKB-SubCell"/>
</dbReference>
<evidence type="ECO:0000256" key="1">
    <source>
        <dbReference type="ARBA" id="ARBA00004586"/>
    </source>
</evidence>
<dbReference type="GO" id="GO:0006629">
    <property type="term" value="P:lipid metabolic process"/>
    <property type="evidence" value="ECO:0007669"/>
    <property type="project" value="UniProtKB-ARBA"/>
</dbReference>
<reference evidence="8" key="2">
    <citation type="submission" date="2025-08" db="UniProtKB">
        <authorList>
            <consortium name="Ensembl"/>
        </authorList>
    </citation>
    <scope>IDENTIFICATION</scope>
</reference>
<evidence type="ECO:0000313" key="9">
    <source>
        <dbReference type="Proteomes" id="UP000694399"/>
    </source>
</evidence>
<keyword evidence="9" id="KW-1185">Reference proteome</keyword>
<dbReference type="AlphaFoldDB" id="A0A8C8WYB6"/>
<evidence type="ECO:0000256" key="7">
    <source>
        <dbReference type="SAM" id="MobiDB-lite"/>
    </source>
</evidence>
<proteinExistence type="inferred from homology"/>
<dbReference type="SUPFAM" id="SSF48264">
    <property type="entry name" value="Cytochrome P450"/>
    <property type="match status" value="1"/>
</dbReference>
<dbReference type="GO" id="GO:0016712">
    <property type="term" value="F:oxidoreductase activity, acting on paired donors, with incorporation or reduction of molecular oxygen, reduced flavin or flavoprotein as one donor, and incorporation of one atom of oxygen"/>
    <property type="evidence" value="ECO:0007669"/>
    <property type="project" value="UniProtKB-ARBA"/>
</dbReference>
<evidence type="ECO:0000313" key="8">
    <source>
        <dbReference type="Ensembl" id="ENSPLOP00000009650.1"/>
    </source>
</evidence>
<dbReference type="Gene3D" id="1.10.630.10">
    <property type="entry name" value="Cytochrome P450"/>
    <property type="match status" value="2"/>
</dbReference>
<dbReference type="Proteomes" id="UP000694399">
    <property type="component" value="Chromosome C2"/>
</dbReference>
<evidence type="ECO:0000256" key="5">
    <source>
        <dbReference type="ARBA" id="ARBA00023033"/>
    </source>
</evidence>
<reference evidence="8" key="1">
    <citation type="journal article" date="2019" name="bioRxiv">
        <title>Long live the king: chromosome-level assembly of the lion (Panthera leo) using linked-read, Hi-C, and long read data.</title>
        <authorList>
            <person name="Armstrong E.E."/>
            <person name="Taylor R.W."/>
            <person name="Miller D.E."/>
            <person name="Kaelin C."/>
            <person name="Barsh G."/>
            <person name="Hadly E.A."/>
            <person name="Petrov D."/>
        </authorList>
    </citation>
    <scope>NUCLEOTIDE SEQUENCE [LARGE SCALE GENOMIC DNA]</scope>
</reference>
<dbReference type="PANTHER" id="PTHR24291">
    <property type="entry name" value="CYTOCHROME P450 FAMILY 4"/>
    <property type="match status" value="1"/>
</dbReference>
<reference evidence="8" key="3">
    <citation type="submission" date="2025-09" db="UniProtKB">
        <authorList>
            <consortium name="Ensembl"/>
        </authorList>
    </citation>
    <scope>IDENTIFICATION</scope>
</reference>
<protein>
    <submittedName>
        <fullName evidence="8">Uncharacterized protein</fullName>
    </submittedName>
</protein>
<dbReference type="InterPro" id="IPR001128">
    <property type="entry name" value="Cyt_P450"/>
</dbReference>
<dbReference type="PANTHER" id="PTHR24291:SF39">
    <property type="entry name" value="CYTOCHROME P450 4A11-RELATED"/>
    <property type="match status" value="1"/>
</dbReference>
<keyword evidence="5" id="KW-0503">Monooxygenase</keyword>
<accession>A0A8C8WYB6</accession>
<keyword evidence="6" id="KW-0472">Membrane</keyword>
<dbReference type="InterPro" id="IPR036396">
    <property type="entry name" value="Cyt_P450_sf"/>
</dbReference>
<evidence type="ECO:0000256" key="6">
    <source>
        <dbReference type="ARBA" id="ARBA00023136"/>
    </source>
</evidence>
<name>A0A8C8WYB6_PANLE</name>